<reference evidence="1" key="1">
    <citation type="submission" date="2011-11" db="EMBL/GenBank/DDBJ databases">
        <title>Improved High-Quality Draft sequence of Desulfovibrio sp. U5L.</title>
        <authorList>
            <consortium name="US DOE Joint Genome Institute"/>
            <person name="Lucas S."/>
            <person name="Han J."/>
            <person name="Lapidus A."/>
            <person name="Cheng J.-F."/>
            <person name="Goodwin L."/>
            <person name="Pitluck S."/>
            <person name="Peters L."/>
            <person name="Ovchinnikova G."/>
            <person name="Held B."/>
            <person name="Detter J.C."/>
            <person name="Han C."/>
            <person name="Tapia R."/>
            <person name="Land M."/>
            <person name="Hauser L."/>
            <person name="Kyrpides N."/>
            <person name="Ivanova N."/>
            <person name="Pagani I."/>
            <person name="Gabster J."/>
            <person name="Walker C."/>
            <person name="Stolyar S."/>
            <person name="Stahl D."/>
            <person name="Arkin A."/>
            <person name="Dehal P."/>
            <person name="Hazen T."/>
            <person name="Woyke T."/>
        </authorList>
    </citation>
    <scope>NUCLEOTIDE SEQUENCE [LARGE SCALE GENOMIC DNA]</scope>
    <source>
        <strain evidence="1">U5L</strain>
    </source>
</reference>
<dbReference type="OrthoDB" id="9834125at2"/>
<dbReference type="EMBL" id="JH600068">
    <property type="protein sequence ID" value="EIG54734.1"/>
    <property type="molecule type" value="Genomic_DNA"/>
</dbReference>
<evidence type="ECO:0000313" key="1">
    <source>
        <dbReference type="EMBL" id="EIG54734.1"/>
    </source>
</evidence>
<accession>I2Q4M8</accession>
<dbReference type="eggNOG" id="ENOG5031TRD">
    <property type="taxonomic scope" value="Bacteria"/>
</dbReference>
<organism evidence="1">
    <name type="scientific">Desulfovibrio sp. U5L</name>
    <dbReference type="NCBI Taxonomy" id="596152"/>
    <lineage>
        <taxon>Bacteria</taxon>
        <taxon>Pseudomonadati</taxon>
        <taxon>Thermodesulfobacteriota</taxon>
        <taxon>Desulfovibrionia</taxon>
        <taxon>Desulfovibrionales</taxon>
        <taxon>Desulfovibrionaceae</taxon>
        <taxon>Desulfovibrio</taxon>
    </lineage>
</organism>
<proteinExistence type="predicted"/>
<gene>
    <name evidence="1" type="ORF">DesU5LDRAFT_3099</name>
</gene>
<dbReference type="HOGENOM" id="CLU_2259276_0_0_7"/>
<sequence>MYIFKVTTDIGVCTITHHGEDWNAFANAVLTGGEIAVSTCTRLLHRAKGGFGHSLRLKSCTPADILSALTAIAELRPREGFIGFELVQEQPATVQTPVSPSEP</sequence>
<protein>
    <submittedName>
        <fullName evidence="1">Uncharacterized protein</fullName>
    </submittedName>
</protein>
<name>I2Q4M8_9BACT</name>
<dbReference type="AlphaFoldDB" id="I2Q4M8"/>